<feature type="domain" description="Protein kinase" evidence="10">
    <location>
        <begin position="59"/>
        <end position="407"/>
    </location>
</feature>
<evidence type="ECO:0000256" key="6">
    <source>
        <dbReference type="ARBA" id="ARBA00022840"/>
    </source>
</evidence>
<dbReference type="InterPro" id="IPR011009">
    <property type="entry name" value="Kinase-like_dom_sf"/>
</dbReference>
<dbReference type="PANTHER" id="PTHR47634:SF9">
    <property type="entry name" value="PROTEIN KINASE DOMAIN-CONTAINING PROTEIN-RELATED"/>
    <property type="match status" value="1"/>
</dbReference>
<keyword evidence="5" id="KW-0418">Kinase</keyword>
<dbReference type="Pfam" id="PF00069">
    <property type="entry name" value="Pkinase"/>
    <property type="match status" value="1"/>
</dbReference>
<evidence type="ECO:0000256" key="5">
    <source>
        <dbReference type="ARBA" id="ARBA00022777"/>
    </source>
</evidence>
<sequence length="412" mass="47287">MARLLKWAKSAVKRAPSPPRQYPNVKFSLINPSEKVEEENFGIERYYPARIGDVLSARYQIVGKLGFGNSSTVWLAQDLQAHRHVAVKIFTNDGQDTDEIAIYKHISQGNKSRLGYRYVRTALDSFELMNRGGKHPCLVHEPLWDSIRTLLERSGRDRLTEDLLRVNLQRLLLALDYIHTDRKLIHTDIKSDNILHLIEDTSILAAFEEAEIAQPSPRKKAVDREIYVSRTLDMPESIGEPVLCDFGNAVYGTKINDDDAYPDVYRCPEVMLHLPWSYSADIWNVGAMIWDIFEGKHLFSGQDPKRGRYTTRAHLTELISVLGPPPLKLIKRGERSAEWFDGNGKWLEPDENEPERLPLLPSSSLEAAEENLNGKDKELFLNFIKSMLQWEPEKRKTARELLNDPWLTRSQG</sequence>
<name>A0A177ALI9_9PEZI</name>
<accession>A0A177ALI9</accession>
<dbReference type="VEuPathDB" id="FungiDB:GMDG_05611"/>
<protein>
    <recommendedName>
        <fullName evidence="1">non-specific serine/threonine protein kinase</fullName>
        <ecNumber evidence="1">2.7.11.1</ecNumber>
    </recommendedName>
</protein>
<dbReference type="PROSITE" id="PS00107">
    <property type="entry name" value="PROTEIN_KINASE_ATP"/>
    <property type="match status" value="1"/>
</dbReference>
<dbReference type="Gene3D" id="3.30.200.20">
    <property type="entry name" value="Phosphorylase Kinase, domain 1"/>
    <property type="match status" value="1"/>
</dbReference>
<dbReference type="InterPro" id="IPR000719">
    <property type="entry name" value="Prot_kinase_dom"/>
</dbReference>
<gene>
    <name evidence="11" type="ORF">VC83_01011</name>
</gene>
<dbReference type="AlphaFoldDB" id="A0A177ALI9"/>
<comment type="catalytic activity">
    <reaction evidence="8">
        <text>L-seryl-[protein] + ATP = O-phospho-L-seryl-[protein] + ADP + H(+)</text>
        <dbReference type="Rhea" id="RHEA:17989"/>
        <dbReference type="Rhea" id="RHEA-COMP:9863"/>
        <dbReference type="Rhea" id="RHEA-COMP:11604"/>
        <dbReference type="ChEBI" id="CHEBI:15378"/>
        <dbReference type="ChEBI" id="CHEBI:29999"/>
        <dbReference type="ChEBI" id="CHEBI:30616"/>
        <dbReference type="ChEBI" id="CHEBI:83421"/>
        <dbReference type="ChEBI" id="CHEBI:456216"/>
        <dbReference type="EC" id="2.7.11.1"/>
    </reaction>
</comment>
<evidence type="ECO:0000313" key="11">
    <source>
        <dbReference type="EMBL" id="OAF62181.1"/>
    </source>
</evidence>
<dbReference type="EC" id="2.7.11.1" evidence="1"/>
<reference evidence="11" key="1">
    <citation type="submission" date="2016-03" db="EMBL/GenBank/DDBJ databases">
        <title>Updated assembly of Pseudogymnoascus destructans, the fungus causing white-nose syndrome of bats.</title>
        <authorList>
            <person name="Palmer J.M."/>
            <person name="Drees K.P."/>
            <person name="Foster J.T."/>
            <person name="Lindner D.L."/>
        </authorList>
    </citation>
    <scope>NUCLEOTIDE SEQUENCE [LARGE SCALE GENOMIC DNA]</scope>
    <source>
        <strain evidence="11">20631-21</strain>
    </source>
</reference>
<keyword evidence="2" id="KW-0723">Serine/threonine-protein kinase</keyword>
<keyword evidence="6 9" id="KW-0067">ATP-binding</keyword>
<dbReference type="OrthoDB" id="5979581at2759"/>
<dbReference type="GO" id="GO:0004674">
    <property type="term" value="F:protein serine/threonine kinase activity"/>
    <property type="evidence" value="ECO:0007669"/>
    <property type="project" value="UniProtKB-KW"/>
</dbReference>
<evidence type="ECO:0000256" key="4">
    <source>
        <dbReference type="ARBA" id="ARBA00022741"/>
    </source>
</evidence>
<dbReference type="eggNOG" id="KOG1290">
    <property type="taxonomic scope" value="Eukaryota"/>
</dbReference>
<dbReference type="PANTHER" id="PTHR47634">
    <property type="entry name" value="PROTEIN KINASE DOMAIN-CONTAINING PROTEIN-RELATED"/>
    <property type="match status" value="1"/>
</dbReference>
<organism evidence="11">
    <name type="scientific">Pseudogymnoascus destructans</name>
    <dbReference type="NCBI Taxonomy" id="655981"/>
    <lineage>
        <taxon>Eukaryota</taxon>
        <taxon>Fungi</taxon>
        <taxon>Dikarya</taxon>
        <taxon>Ascomycota</taxon>
        <taxon>Pezizomycotina</taxon>
        <taxon>Leotiomycetes</taxon>
        <taxon>Thelebolales</taxon>
        <taxon>Thelebolaceae</taxon>
        <taxon>Pseudogymnoascus</taxon>
    </lineage>
</organism>
<dbReference type="Gene3D" id="1.10.510.10">
    <property type="entry name" value="Transferase(Phosphotransferase) domain 1"/>
    <property type="match status" value="1"/>
</dbReference>
<evidence type="ECO:0000256" key="1">
    <source>
        <dbReference type="ARBA" id="ARBA00012513"/>
    </source>
</evidence>
<dbReference type="InterPro" id="IPR017441">
    <property type="entry name" value="Protein_kinase_ATP_BS"/>
</dbReference>
<dbReference type="GO" id="GO:0050684">
    <property type="term" value="P:regulation of mRNA processing"/>
    <property type="evidence" value="ECO:0007669"/>
    <property type="project" value="TreeGrafter"/>
</dbReference>
<dbReference type="PROSITE" id="PS50011">
    <property type="entry name" value="PROTEIN_KINASE_DOM"/>
    <property type="match status" value="1"/>
</dbReference>
<keyword evidence="3" id="KW-0808">Transferase</keyword>
<dbReference type="GO" id="GO:0000245">
    <property type="term" value="P:spliceosomal complex assembly"/>
    <property type="evidence" value="ECO:0007669"/>
    <property type="project" value="TreeGrafter"/>
</dbReference>
<dbReference type="GO" id="GO:0005524">
    <property type="term" value="F:ATP binding"/>
    <property type="evidence" value="ECO:0007669"/>
    <property type="project" value="UniProtKB-UniRule"/>
</dbReference>
<dbReference type="Proteomes" id="UP000077154">
    <property type="component" value="Unassembled WGS sequence"/>
</dbReference>
<evidence type="ECO:0000256" key="7">
    <source>
        <dbReference type="ARBA" id="ARBA00047899"/>
    </source>
</evidence>
<evidence type="ECO:0000256" key="2">
    <source>
        <dbReference type="ARBA" id="ARBA00022527"/>
    </source>
</evidence>
<feature type="binding site" evidence="9">
    <location>
        <position position="88"/>
    </location>
    <ligand>
        <name>ATP</name>
        <dbReference type="ChEBI" id="CHEBI:30616"/>
    </ligand>
</feature>
<evidence type="ECO:0000259" key="10">
    <source>
        <dbReference type="PROSITE" id="PS50011"/>
    </source>
</evidence>
<comment type="catalytic activity">
    <reaction evidence="7">
        <text>L-threonyl-[protein] + ATP = O-phospho-L-threonyl-[protein] + ADP + H(+)</text>
        <dbReference type="Rhea" id="RHEA:46608"/>
        <dbReference type="Rhea" id="RHEA-COMP:11060"/>
        <dbReference type="Rhea" id="RHEA-COMP:11605"/>
        <dbReference type="ChEBI" id="CHEBI:15378"/>
        <dbReference type="ChEBI" id="CHEBI:30013"/>
        <dbReference type="ChEBI" id="CHEBI:30616"/>
        <dbReference type="ChEBI" id="CHEBI:61977"/>
        <dbReference type="ChEBI" id="CHEBI:456216"/>
        <dbReference type="EC" id="2.7.11.1"/>
    </reaction>
</comment>
<dbReference type="SUPFAM" id="SSF56112">
    <property type="entry name" value="Protein kinase-like (PK-like)"/>
    <property type="match status" value="1"/>
</dbReference>
<dbReference type="InterPro" id="IPR051334">
    <property type="entry name" value="SRPK"/>
</dbReference>
<proteinExistence type="predicted"/>
<evidence type="ECO:0000256" key="3">
    <source>
        <dbReference type="ARBA" id="ARBA00022679"/>
    </source>
</evidence>
<dbReference type="GeneID" id="36284103"/>
<dbReference type="EMBL" id="KV441387">
    <property type="protein sequence ID" value="OAF62181.1"/>
    <property type="molecule type" value="Genomic_DNA"/>
</dbReference>
<dbReference type="RefSeq" id="XP_024327454.1">
    <property type="nucleotide sequence ID" value="XM_024464696.1"/>
</dbReference>
<dbReference type="SMART" id="SM00220">
    <property type="entry name" value="S_TKc"/>
    <property type="match status" value="1"/>
</dbReference>
<evidence type="ECO:0000256" key="8">
    <source>
        <dbReference type="ARBA" id="ARBA00048679"/>
    </source>
</evidence>
<keyword evidence="4 9" id="KW-0547">Nucleotide-binding</keyword>
<evidence type="ECO:0000256" key="9">
    <source>
        <dbReference type="PROSITE-ProRule" id="PRU10141"/>
    </source>
</evidence>